<evidence type="ECO:0000256" key="1">
    <source>
        <dbReference type="ARBA" id="ARBA00005179"/>
    </source>
</evidence>
<dbReference type="GO" id="GO:0032259">
    <property type="term" value="P:methylation"/>
    <property type="evidence" value="ECO:0007669"/>
    <property type="project" value="UniProtKB-KW"/>
</dbReference>
<proteinExistence type="inferred from homology"/>
<name>A0A8H3W2N4_9PEZI</name>
<evidence type="ECO:0000313" key="7">
    <source>
        <dbReference type="Proteomes" id="UP000434172"/>
    </source>
</evidence>
<evidence type="ECO:0000259" key="5">
    <source>
        <dbReference type="Pfam" id="PF13649"/>
    </source>
</evidence>
<feature type="domain" description="Methyltransferase" evidence="5">
    <location>
        <begin position="98"/>
        <end position="198"/>
    </location>
</feature>
<dbReference type="AlphaFoldDB" id="A0A8H3W2N4"/>
<dbReference type="InterPro" id="IPR041698">
    <property type="entry name" value="Methyltransf_25"/>
</dbReference>
<keyword evidence="2 6" id="KW-0808">Transferase</keyword>
<keyword evidence="3" id="KW-0949">S-adenosyl-L-methionine</keyword>
<dbReference type="EMBL" id="WOWK01000104">
    <property type="protein sequence ID" value="KAF0318780.1"/>
    <property type="molecule type" value="Genomic_DNA"/>
</dbReference>
<reference evidence="6 7" key="1">
    <citation type="submission" date="2019-12" db="EMBL/GenBank/DDBJ databases">
        <title>A genome sequence resource for the geographically widespread anthracnose pathogen Colletotrichum asianum.</title>
        <authorList>
            <person name="Meng Y."/>
        </authorList>
    </citation>
    <scope>NUCLEOTIDE SEQUENCE [LARGE SCALE GENOMIC DNA]</scope>
    <source>
        <strain evidence="6 7">ICMP 18580</strain>
    </source>
</reference>
<gene>
    <name evidence="6" type="ORF">GQ607_013912</name>
</gene>
<dbReference type="Pfam" id="PF13649">
    <property type="entry name" value="Methyltransf_25"/>
    <property type="match status" value="1"/>
</dbReference>
<dbReference type="Gene3D" id="3.40.50.150">
    <property type="entry name" value="Vaccinia Virus protein VP39"/>
    <property type="match status" value="1"/>
</dbReference>
<evidence type="ECO:0000313" key="6">
    <source>
        <dbReference type="EMBL" id="KAF0318780.1"/>
    </source>
</evidence>
<comment type="pathway">
    <text evidence="1">Secondary metabolite biosynthesis.</text>
</comment>
<dbReference type="PANTHER" id="PTHR35897">
    <property type="entry name" value="METHYLTRANSFERASE AUSD"/>
    <property type="match status" value="1"/>
</dbReference>
<accession>A0A8H3W2N4</accession>
<comment type="similarity">
    <text evidence="4">Belongs to the class I-like SAM-binding methyltransferase superfamily.</text>
</comment>
<comment type="caution">
    <text evidence="6">The sequence shown here is derived from an EMBL/GenBank/DDBJ whole genome shotgun (WGS) entry which is preliminary data.</text>
</comment>
<dbReference type="Proteomes" id="UP000434172">
    <property type="component" value="Unassembled WGS sequence"/>
</dbReference>
<dbReference type="InterPro" id="IPR051654">
    <property type="entry name" value="Meroterpenoid_MTases"/>
</dbReference>
<organism evidence="6 7">
    <name type="scientific">Colletotrichum asianum</name>
    <dbReference type="NCBI Taxonomy" id="702518"/>
    <lineage>
        <taxon>Eukaryota</taxon>
        <taxon>Fungi</taxon>
        <taxon>Dikarya</taxon>
        <taxon>Ascomycota</taxon>
        <taxon>Pezizomycotina</taxon>
        <taxon>Sordariomycetes</taxon>
        <taxon>Hypocreomycetidae</taxon>
        <taxon>Glomerellales</taxon>
        <taxon>Glomerellaceae</taxon>
        <taxon>Colletotrichum</taxon>
        <taxon>Colletotrichum gloeosporioides species complex</taxon>
    </lineage>
</organism>
<dbReference type="InterPro" id="IPR029063">
    <property type="entry name" value="SAM-dependent_MTases_sf"/>
</dbReference>
<dbReference type="SUPFAM" id="SSF53335">
    <property type="entry name" value="S-adenosyl-L-methionine-dependent methyltransferases"/>
    <property type="match status" value="1"/>
</dbReference>
<sequence length="288" mass="32877">MNVDQQSLVLGDSDTSAPWYTTRVGIDVLKNARDILETYARVSPENVEAHVLTLRDKIWSVFPYPCVGRFSFLDFYLHRMPLYSSLVNRLKEPNAKHLDIACCVGQDIRKLVYDGVPSENIVGVEIEKGFIDASYELFRDKQSLHTNFVVGDVVEDKDGVLETMVCQFDSAHLGMCLHLWDREDQLKALRRIIRLLKSEPGVAILGHTIGHVEGIEVSLGMNGKPSLRHNLRTWEALWKDLSDMTGSRWKVTAAMYDDDDIRGRLGVTKPSWWDSQWRLLAFEVVREA</sequence>
<dbReference type="PANTHER" id="PTHR35897:SF1">
    <property type="entry name" value="METHYLTRANSFERASE AUSD"/>
    <property type="match status" value="1"/>
</dbReference>
<protein>
    <submittedName>
        <fullName evidence="6">Methyltransferase domain-containing protein</fullName>
    </submittedName>
</protein>
<evidence type="ECO:0000256" key="3">
    <source>
        <dbReference type="ARBA" id="ARBA00022691"/>
    </source>
</evidence>
<keyword evidence="7" id="KW-1185">Reference proteome</keyword>
<dbReference type="OrthoDB" id="2094832at2759"/>
<keyword evidence="6" id="KW-0489">Methyltransferase</keyword>
<dbReference type="GO" id="GO:0008168">
    <property type="term" value="F:methyltransferase activity"/>
    <property type="evidence" value="ECO:0007669"/>
    <property type="project" value="UniProtKB-KW"/>
</dbReference>
<evidence type="ECO:0000256" key="2">
    <source>
        <dbReference type="ARBA" id="ARBA00022679"/>
    </source>
</evidence>
<evidence type="ECO:0000256" key="4">
    <source>
        <dbReference type="ARBA" id="ARBA00038314"/>
    </source>
</evidence>